<proteinExistence type="predicted"/>
<gene>
    <name evidence="1" type="ORF">E2C01_090666</name>
</gene>
<reference evidence="1 2" key="1">
    <citation type="submission" date="2019-05" db="EMBL/GenBank/DDBJ databases">
        <title>Another draft genome of Portunus trituberculatus and its Hox gene families provides insights of decapod evolution.</title>
        <authorList>
            <person name="Jeong J.-H."/>
            <person name="Song I."/>
            <person name="Kim S."/>
            <person name="Choi T."/>
            <person name="Kim D."/>
            <person name="Ryu S."/>
            <person name="Kim W."/>
        </authorList>
    </citation>
    <scope>NUCLEOTIDE SEQUENCE [LARGE SCALE GENOMIC DNA]</scope>
    <source>
        <tissue evidence="1">Muscle</tissue>
    </source>
</reference>
<comment type="caution">
    <text evidence="1">The sequence shown here is derived from an EMBL/GenBank/DDBJ whole genome shotgun (WGS) entry which is preliminary data.</text>
</comment>
<dbReference type="Proteomes" id="UP000324222">
    <property type="component" value="Unassembled WGS sequence"/>
</dbReference>
<organism evidence="1 2">
    <name type="scientific">Portunus trituberculatus</name>
    <name type="common">Swimming crab</name>
    <name type="synonym">Neptunus trituberculatus</name>
    <dbReference type="NCBI Taxonomy" id="210409"/>
    <lineage>
        <taxon>Eukaryota</taxon>
        <taxon>Metazoa</taxon>
        <taxon>Ecdysozoa</taxon>
        <taxon>Arthropoda</taxon>
        <taxon>Crustacea</taxon>
        <taxon>Multicrustacea</taxon>
        <taxon>Malacostraca</taxon>
        <taxon>Eumalacostraca</taxon>
        <taxon>Eucarida</taxon>
        <taxon>Decapoda</taxon>
        <taxon>Pleocyemata</taxon>
        <taxon>Brachyura</taxon>
        <taxon>Eubrachyura</taxon>
        <taxon>Portunoidea</taxon>
        <taxon>Portunidae</taxon>
        <taxon>Portuninae</taxon>
        <taxon>Portunus</taxon>
    </lineage>
</organism>
<accession>A0A5B7JT11</accession>
<protein>
    <submittedName>
        <fullName evidence="1">Uncharacterized protein</fullName>
    </submittedName>
</protein>
<dbReference type="AlphaFoldDB" id="A0A5B7JT11"/>
<evidence type="ECO:0000313" key="2">
    <source>
        <dbReference type="Proteomes" id="UP000324222"/>
    </source>
</evidence>
<sequence>MQIAIEDKKRYSIPTGSHYWQPASAASCHRCLHPLCSTLPAVSEVADGHGPCLQRHSQDTKTLEQ</sequence>
<dbReference type="EMBL" id="VSRR010102297">
    <property type="protein sequence ID" value="MPC95454.1"/>
    <property type="molecule type" value="Genomic_DNA"/>
</dbReference>
<evidence type="ECO:0000313" key="1">
    <source>
        <dbReference type="EMBL" id="MPC95454.1"/>
    </source>
</evidence>
<keyword evidence="2" id="KW-1185">Reference proteome</keyword>
<name>A0A5B7JT11_PORTR</name>